<keyword evidence="3" id="KW-1185">Reference proteome</keyword>
<organism evidence="2 3">
    <name type="scientific">Moheibacter stercoris</name>
    <dbReference type="NCBI Taxonomy" id="1628251"/>
    <lineage>
        <taxon>Bacteria</taxon>
        <taxon>Pseudomonadati</taxon>
        <taxon>Bacteroidota</taxon>
        <taxon>Flavobacteriia</taxon>
        <taxon>Flavobacteriales</taxon>
        <taxon>Weeksellaceae</taxon>
        <taxon>Moheibacter</taxon>
    </lineage>
</organism>
<name>A0ABV2LR60_9FLAO</name>
<dbReference type="EMBL" id="JBEPMO010000002">
    <property type="protein sequence ID" value="MET3731069.1"/>
    <property type="molecule type" value="Genomic_DNA"/>
</dbReference>
<reference evidence="2 3" key="1">
    <citation type="submission" date="2024-06" db="EMBL/GenBank/DDBJ databases">
        <title>Genomic Encyclopedia of Type Strains, Phase IV (KMG-IV): sequencing the most valuable type-strain genomes for metagenomic binning, comparative biology and taxonomic classification.</title>
        <authorList>
            <person name="Goeker M."/>
        </authorList>
    </citation>
    <scope>NUCLEOTIDE SEQUENCE [LARGE SCALE GENOMIC DNA]</scope>
    <source>
        <strain evidence="2 3">DSM 29388</strain>
    </source>
</reference>
<accession>A0ABV2LR60</accession>
<dbReference type="Pfam" id="PF20420">
    <property type="entry name" value="DUF6702"/>
    <property type="match status" value="1"/>
</dbReference>
<keyword evidence="1" id="KW-1133">Transmembrane helix</keyword>
<gene>
    <name evidence="2" type="ORF">ABID46_000628</name>
</gene>
<proteinExistence type="predicted"/>
<feature type="transmembrane region" description="Helical" evidence="1">
    <location>
        <begin position="6"/>
        <end position="22"/>
    </location>
</feature>
<dbReference type="RefSeq" id="WP_354506972.1">
    <property type="nucleotide sequence ID" value="NZ_JBEPMO010000002.1"/>
</dbReference>
<evidence type="ECO:0008006" key="4">
    <source>
        <dbReference type="Google" id="ProtNLM"/>
    </source>
</evidence>
<dbReference type="InterPro" id="IPR046525">
    <property type="entry name" value="DUF6702"/>
</dbReference>
<keyword evidence="1" id="KW-0472">Membrane</keyword>
<sequence length="156" mass="17144">MKNFNYIVVLIGILGVFGYSFMQDFHASTTKVDYENGTLKLTAKFFTSDLEKAIGASVNSKDAFDSKAKSYTSSKLTVKVNGASVPLTYVGSQTNDKSTRLYLKADNISNIKELDVTNSMLIETFSDQQNLVTFDVNGVRKSFTAKKGNDSGKVTF</sequence>
<protein>
    <recommendedName>
        <fullName evidence="4">Auto-transporter adhesin head GIN domain-containing protein</fullName>
    </recommendedName>
</protein>
<evidence type="ECO:0000313" key="3">
    <source>
        <dbReference type="Proteomes" id="UP001549146"/>
    </source>
</evidence>
<comment type="caution">
    <text evidence="2">The sequence shown here is derived from an EMBL/GenBank/DDBJ whole genome shotgun (WGS) entry which is preliminary data.</text>
</comment>
<dbReference type="Proteomes" id="UP001549146">
    <property type="component" value="Unassembled WGS sequence"/>
</dbReference>
<keyword evidence="1" id="KW-0812">Transmembrane</keyword>
<evidence type="ECO:0000256" key="1">
    <source>
        <dbReference type="SAM" id="Phobius"/>
    </source>
</evidence>
<evidence type="ECO:0000313" key="2">
    <source>
        <dbReference type="EMBL" id="MET3731069.1"/>
    </source>
</evidence>